<dbReference type="InterPro" id="IPR000571">
    <property type="entry name" value="Znf_CCCH"/>
</dbReference>
<dbReference type="SMART" id="SM00356">
    <property type="entry name" value="ZnF_C3H1"/>
    <property type="match status" value="3"/>
</dbReference>
<dbReference type="PROSITE" id="PS50103">
    <property type="entry name" value="ZF_C3H1"/>
    <property type="match status" value="3"/>
</dbReference>
<evidence type="ECO:0000256" key="2">
    <source>
        <dbReference type="ARBA" id="ARBA00022737"/>
    </source>
</evidence>
<gene>
    <name evidence="9" type="ORF">K2173_016739</name>
</gene>
<feature type="zinc finger region" description="C3H1-type" evidence="6">
    <location>
        <begin position="80"/>
        <end position="107"/>
    </location>
</feature>
<evidence type="ECO:0000256" key="4">
    <source>
        <dbReference type="ARBA" id="ARBA00022833"/>
    </source>
</evidence>
<evidence type="ECO:0000259" key="8">
    <source>
        <dbReference type="PROSITE" id="PS50103"/>
    </source>
</evidence>
<dbReference type="GO" id="GO:0006355">
    <property type="term" value="P:regulation of DNA-templated transcription"/>
    <property type="evidence" value="ECO:0007669"/>
    <property type="project" value="UniProtKB-ARBA"/>
</dbReference>
<feature type="region of interest" description="Disordered" evidence="7">
    <location>
        <begin position="40"/>
        <end position="68"/>
    </location>
</feature>
<evidence type="ECO:0000313" key="9">
    <source>
        <dbReference type="EMBL" id="KAJ8751511.1"/>
    </source>
</evidence>
<dbReference type="GO" id="GO:0003729">
    <property type="term" value="F:mRNA binding"/>
    <property type="evidence" value="ECO:0007669"/>
    <property type="project" value="InterPro"/>
</dbReference>
<evidence type="ECO:0000256" key="3">
    <source>
        <dbReference type="ARBA" id="ARBA00022771"/>
    </source>
</evidence>
<reference evidence="9 10" key="1">
    <citation type="submission" date="2021-09" db="EMBL/GenBank/DDBJ databases">
        <title>Genomic insights and catalytic innovation underlie evolution of tropane alkaloids biosynthesis.</title>
        <authorList>
            <person name="Wang Y.-J."/>
            <person name="Tian T."/>
            <person name="Huang J.-P."/>
            <person name="Huang S.-X."/>
        </authorList>
    </citation>
    <scope>NUCLEOTIDE SEQUENCE [LARGE SCALE GENOMIC DNA]</scope>
    <source>
        <strain evidence="9">KIB-2018</strain>
        <tissue evidence="9">Leaf</tissue>
    </source>
</reference>
<feature type="zinc finger region" description="C3H1-type" evidence="6">
    <location>
        <begin position="142"/>
        <end position="170"/>
    </location>
</feature>
<dbReference type="FunFam" id="4.10.1000.10:FF:000016">
    <property type="entry name" value="Zinc finger CCCH domain-containing protein"/>
    <property type="match status" value="1"/>
</dbReference>
<evidence type="ECO:0000256" key="6">
    <source>
        <dbReference type="PROSITE-ProRule" id="PRU00723"/>
    </source>
</evidence>
<dbReference type="SUPFAM" id="SSF90229">
    <property type="entry name" value="CCCH zinc finger"/>
    <property type="match status" value="3"/>
</dbReference>
<keyword evidence="5" id="KW-0238">DNA-binding</keyword>
<dbReference type="GO" id="GO:0008270">
    <property type="term" value="F:zinc ion binding"/>
    <property type="evidence" value="ECO:0007669"/>
    <property type="project" value="UniProtKB-KW"/>
</dbReference>
<dbReference type="Proteomes" id="UP001159364">
    <property type="component" value="Linkage Group LG11"/>
</dbReference>
<keyword evidence="4 6" id="KW-0862">Zinc</keyword>
<dbReference type="FunFam" id="4.10.1000.10:FF:000037">
    <property type="entry name" value="Zinc finger CCCH domain-containing protein 39"/>
    <property type="match status" value="1"/>
</dbReference>
<evidence type="ECO:0000256" key="5">
    <source>
        <dbReference type="ARBA" id="ARBA00023125"/>
    </source>
</evidence>
<keyword evidence="1 6" id="KW-0479">Metal-binding</keyword>
<dbReference type="InterPro" id="IPR036855">
    <property type="entry name" value="Znf_CCCH_sf"/>
</dbReference>
<keyword evidence="2" id="KW-0677">Repeat</keyword>
<dbReference type="PANTHER" id="PTHR12547:SF121">
    <property type="entry name" value="ZINC FINGER CCCH DOMAIN-CONTAINING PROTEIN 39"/>
    <property type="match status" value="1"/>
</dbReference>
<dbReference type="AlphaFoldDB" id="A0AAV8SGY3"/>
<feature type="zinc finger region" description="C3H1-type" evidence="6">
    <location>
        <begin position="228"/>
        <end position="256"/>
    </location>
</feature>
<feature type="domain" description="C3H1-type" evidence="8">
    <location>
        <begin position="80"/>
        <end position="107"/>
    </location>
</feature>
<proteinExistence type="predicted"/>
<dbReference type="PANTHER" id="PTHR12547">
    <property type="entry name" value="CCCH ZINC FINGER/TIS11-RELATED"/>
    <property type="match status" value="1"/>
</dbReference>
<organism evidence="9 10">
    <name type="scientific">Erythroxylum novogranatense</name>
    <dbReference type="NCBI Taxonomy" id="1862640"/>
    <lineage>
        <taxon>Eukaryota</taxon>
        <taxon>Viridiplantae</taxon>
        <taxon>Streptophyta</taxon>
        <taxon>Embryophyta</taxon>
        <taxon>Tracheophyta</taxon>
        <taxon>Spermatophyta</taxon>
        <taxon>Magnoliopsida</taxon>
        <taxon>eudicotyledons</taxon>
        <taxon>Gunneridae</taxon>
        <taxon>Pentapetalae</taxon>
        <taxon>rosids</taxon>
        <taxon>fabids</taxon>
        <taxon>Malpighiales</taxon>
        <taxon>Erythroxylaceae</taxon>
        <taxon>Erythroxylum</taxon>
    </lineage>
</organism>
<feature type="domain" description="C3H1-type" evidence="8">
    <location>
        <begin position="228"/>
        <end position="256"/>
    </location>
</feature>
<sequence length="340" mass="37781">MSHSDSQSPFIQSLPSYQSGSDVIDVWPQFSMNNDDQFGAHAQFDQSHPPYKRPKNSEDSNSRMSLPTNVPVNKGIAKIFFKTRICAKFRNGACRNGENCNFAHGMQDLRQPPPNWQELVGVGGRIEEDRSGPNWDDDQSIIHKMKLCKKFYNGEECPYGDRCNFLHENPAKFRDDGGRFRESSAISIGTTSQPINQGSGGSNVVEVNRNVSNAYVADAYRVNVKPVYWKTKLCTKWETTGHCPFGDKCHFAHGQAELQVHGGRTEGEAGDASSVLMKPPPVVAYNASPSTVASVAISNEEGKGKKCLLKWKGPKNINRIYGDWLDDLPLSHNLTNQVES</sequence>
<accession>A0AAV8SGY3</accession>
<dbReference type="Pfam" id="PF18044">
    <property type="entry name" value="zf-CCCH_4"/>
    <property type="match status" value="1"/>
</dbReference>
<dbReference type="EMBL" id="JAIWQS010000011">
    <property type="protein sequence ID" value="KAJ8751511.1"/>
    <property type="molecule type" value="Genomic_DNA"/>
</dbReference>
<comment type="caution">
    <text evidence="9">The sequence shown here is derived from an EMBL/GenBank/DDBJ whole genome shotgun (WGS) entry which is preliminary data.</text>
</comment>
<evidence type="ECO:0000256" key="1">
    <source>
        <dbReference type="ARBA" id="ARBA00022723"/>
    </source>
</evidence>
<evidence type="ECO:0000313" key="10">
    <source>
        <dbReference type="Proteomes" id="UP001159364"/>
    </source>
</evidence>
<dbReference type="GO" id="GO:0003677">
    <property type="term" value="F:DNA binding"/>
    <property type="evidence" value="ECO:0007669"/>
    <property type="project" value="UniProtKB-KW"/>
</dbReference>
<keyword evidence="3 6" id="KW-0863">Zinc-finger</keyword>
<dbReference type="Gene3D" id="4.10.1000.10">
    <property type="entry name" value="Zinc finger, CCCH-type"/>
    <property type="match status" value="3"/>
</dbReference>
<dbReference type="FunFam" id="4.10.1000.10:FF:000003">
    <property type="entry name" value="Zinc finger CCCH domain-containing protein"/>
    <property type="match status" value="1"/>
</dbReference>
<dbReference type="Pfam" id="PF00642">
    <property type="entry name" value="zf-CCCH"/>
    <property type="match status" value="2"/>
</dbReference>
<name>A0AAV8SGY3_9ROSI</name>
<protein>
    <recommendedName>
        <fullName evidence="8">C3H1-type domain-containing protein</fullName>
    </recommendedName>
</protein>
<feature type="domain" description="C3H1-type" evidence="8">
    <location>
        <begin position="142"/>
        <end position="170"/>
    </location>
</feature>
<dbReference type="InterPro" id="IPR045877">
    <property type="entry name" value="ZFP36-like"/>
</dbReference>
<evidence type="ECO:0000256" key="7">
    <source>
        <dbReference type="SAM" id="MobiDB-lite"/>
    </source>
</evidence>
<keyword evidence="10" id="KW-1185">Reference proteome</keyword>
<dbReference type="InterPro" id="IPR041367">
    <property type="entry name" value="Znf-CCCH_4"/>
</dbReference>